<dbReference type="InterPro" id="IPR038765">
    <property type="entry name" value="Papain-like_cys_pep_sf"/>
</dbReference>
<protein>
    <recommendedName>
        <fullName evidence="5">Ubiquitin-like protease family profile domain-containing protein</fullName>
    </recommendedName>
</protein>
<dbReference type="PANTHER" id="PTHR48449">
    <property type="entry name" value="DUF1985 DOMAIN-CONTAINING PROTEIN"/>
    <property type="match status" value="1"/>
</dbReference>
<comment type="caution">
    <text evidence="6">The sequence shown here is derived from an EMBL/GenBank/DDBJ whole genome shotgun (WGS) entry which is preliminary data.</text>
</comment>
<evidence type="ECO:0000259" key="5">
    <source>
        <dbReference type="PROSITE" id="PS50600"/>
    </source>
</evidence>
<evidence type="ECO:0000313" key="7">
    <source>
        <dbReference type="Proteomes" id="UP000824890"/>
    </source>
</evidence>
<organism evidence="6 7">
    <name type="scientific">Brassica napus</name>
    <name type="common">Rape</name>
    <dbReference type="NCBI Taxonomy" id="3708"/>
    <lineage>
        <taxon>Eukaryota</taxon>
        <taxon>Viridiplantae</taxon>
        <taxon>Streptophyta</taxon>
        <taxon>Embryophyta</taxon>
        <taxon>Tracheophyta</taxon>
        <taxon>Spermatophyta</taxon>
        <taxon>Magnoliopsida</taxon>
        <taxon>eudicotyledons</taxon>
        <taxon>Gunneridae</taxon>
        <taxon>Pentapetalae</taxon>
        <taxon>rosids</taxon>
        <taxon>malvids</taxon>
        <taxon>Brassicales</taxon>
        <taxon>Brassicaceae</taxon>
        <taxon>Brassiceae</taxon>
        <taxon>Brassica</taxon>
    </lineage>
</organism>
<feature type="region of interest" description="Disordered" evidence="4">
    <location>
        <begin position="639"/>
        <end position="675"/>
    </location>
</feature>
<feature type="compositionally biased region" description="Basic and acidic residues" evidence="4">
    <location>
        <begin position="335"/>
        <end position="352"/>
    </location>
</feature>
<comment type="similarity">
    <text evidence="1">Belongs to the peptidase C48 family.</text>
</comment>
<dbReference type="PROSITE" id="PS50600">
    <property type="entry name" value="ULP_PROTEASE"/>
    <property type="match status" value="1"/>
</dbReference>
<feature type="region of interest" description="Disordered" evidence="4">
    <location>
        <begin position="335"/>
        <end position="358"/>
    </location>
</feature>
<accession>A0ABQ7ZII5</accession>
<dbReference type="Pfam" id="PF09331">
    <property type="entry name" value="DUF1985"/>
    <property type="match status" value="1"/>
</dbReference>
<dbReference type="PANTHER" id="PTHR48449:SF2">
    <property type="entry name" value="UBIQUITIN-LIKE PROTEASE FAMILY PROFILE DOMAIN-CONTAINING PROTEIN"/>
    <property type="match status" value="1"/>
</dbReference>
<dbReference type="InterPro" id="IPR015410">
    <property type="entry name" value="DUF1985"/>
</dbReference>
<reference evidence="6 7" key="1">
    <citation type="submission" date="2021-05" db="EMBL/GenBank/DDBJ databases">
        <title>Genome Assembly of Synthetic Allotetraploid Brassica napus Reveals Homoeologous Exchanges between Subgenomes.</title>
        <authorList>
            <person name="Davis J.T."/>
        </authorList>
    </citation>
    <scope>NUCLEOTIDE SEQUENCE [LARGE SCALE GENOMIC DNA]</scope>
    <source>
        <strain evidence="7">cv. Da-Ae</strain>
        <tissue evidence="6">Seedling</tissue>
    </source>
</reference>
<evidence type="ECO:0000313" key="6">
    <source>
        <dbReference type="EMBL" id="KAH0880025.1"/>
    </source>
</evidence>
<dbReference type="Pfam" id="PF02902">
    <property type="entry name" value="Peptidase_C48"/>
    <property type="match status" value="1"/>
</dbReference>
<evidence type="ECO:0000256" key="2">
    <source>
        <dbReference type="ARBA" id="ARBA00022670"/>
    </source>
</evidence>
<dbReference type="EMBL" id="JAGKQM010000015">
    <property type="protein sequence ID" value="KAH0880025.1"/>
    <property type="molecule type" value="Genomic_DNA"/>
</dbReference>
<name>A0ABQ7ZII5_BRANA</name>
<evidence type="ECO:0000256" key="1">
    <source>
        <dbReference type="ARBA" id="ARBA00005234"/>
    </source>
</evidence>
<feature type="region of interest" description="Disordered" evidence="4">
    <location>
        <begin position="216"/>
        <end position="247"/>
    </location>
</feature>
<evidence type="ECO:0000256" key="3">
    <source>
        <dbReference type="ARBA" id="ARBA00022801"/>
    </source>
</evidence>
<dbReference type="Gene3D" id="3.40.395.10">
    <property type="entry name" value="Adenoviral Proteinase, Chain A"/>
    <property type="match status" value="1"/>
</dbReference>
<dbReference type="InterPro" id="IPR003653">
    <property type="entry name" value="Peptidase_C48_C"/>
</dbReference>
<feature type="compositionally biased region" description="Acidic residues" evidence="4">
    <location>
        <begin position="219"/>
        <end position="229"/>
    </location>
</feature>
<keyword evidence="7" id="KW-1185">Reference proteome</keyword>
<keyword evidence="2" id="KW-0645">Protease</keyword>
<proteinExistence type="inferred from homology"/>
<keyword evidence="3" id="KW-0378">Hydrolase</keyword>
<sequence length="929" mass="103896">MFAVGDEPLGERVNSYHKVKRTELLIDALEPEELDFLRNSTFGKVLAIEENPPFSGAFGQYVVVRLLKVNKKYEVWFLFAGNPVKMSLREFAIITGLNCRKIPELTKKKKNPLKEKLYWNELMGSLKFCTIDIAIDMLKKKVVKGTEARIKFACLAITSSILFPSSHTPRIMPEHVEMIRDLDEFLEFPWGRASFHTLLVLLVAIPQLKKEITPSEPIVIEDSESEGESPEEHAPSEEENVVPQEKPSPATKYCLIPGHAKSIDTDCQVRVKCILNEPFEEWSAGLDFLWVDESYDLAVENMVHLIYEGFAFCKEMFKGGLTANDLARLRAEKKLKEKEPKEKSDKDHHAEAPDCEGSDSQTHILIANLVASQLGEKIRSPSSDIRGEISFLEKRIYQALDAKLEKIVASTIQSQQLAFIQTTISQSLQDIDNKVVDTLVCQLKIMEASLLKGLSQVIGQPSSSLDVPGEDTSFEKFYQPGQLSDTRVPSVNGSIPLAPDNIISAEAADFRISAVLRDLNTVPDRLTQESTYVVARRQSIEGKLPDGEDNHVSKPDTLRSSKAVELPAQKTVEQVGDISLIEEPPVATNMNTEHSEEPVEPNQNPEMEYDQSLGAQPMVVDEPVSQEVEIEEEDAVVGKEMRNPISDASPPKEQELEVLEQRKSKRPRSRPVGLQDYKYDPKVTAGLCIIPDLDHRFKLMEETLLKESGINLLNDFSVTPTEFCDIGYHMTILPTGVMDALICFVSRGLASGSNIYDTTLPVALMNHPSRFQKTAVKDRAKLKFTDVQLVKPFVKSPERIYFPFNLDRQHWVKVCIDTKACTVFVLDCNTSFRSDNLLKKELNPISTLIPYVLKYIGYMETIPGAKAFTVSRCKGIPQISTQSDAGVMAVLLIEAHVAEGLGGCKSITPRLLPEASKQLAVKLFESISM</sequence>
<evidence type="ECO:0000256" key="4">
    <source>
        <dbReference type="SAM" id="MobiDB-lite"/>
    </source>
</evidence>
<gene>
    <name evidence="6" type="ORF">HID58_067419</name>
</gene>
<feature type="domain" description="Ubiquitin-like protease family profile" evidence="5">
    <location>
        <begin position="716"/>
        <end position="896"/>
    </location>
</feature>
<feature type="compositionally biased region" description="Basic and acidic residues" evidence="4">
    <location>
        <begin position="650"/>
        <end position="662"/>
    </location>
</feature>
<dbReference type="SUPFAM" id="SSF54001">
    <property type="entry name" value="Cysteine proteinases"/>
    <property type="match status" value="1"/>
</dbReference>
<dbReference type="Proteomes" id="UP000824890">
    <property type="component" value="Unassembled WGS sequence"/>
</dbReference>